<dbReference type="AlphaFoldDB" id="A0AAE2DA67"/>
<dbReference type="PANTHER" id="PTHR21630:SF10">
    <property type="entry name" value="VENTRICULAR ZONE-EXPRESSED PH DOMAIN-CONTAINING PROTEIN HOMOLOG 1"/>
    <property type="match status" value="1"/>
</dbReference>
<name>A0AAE2DA67_SCHME</name>
<evidence type="ECO:0000256" key="2">
    <source>
        <dbReference type="ARBA" id="ARBA00023136"/>
    </source>
</evidence>
<dbReference type="GO" id="GO:0009966">
    <property type="term" value="P:regulation of signal transduction"/>
    <property type="evidence" value="ECO:0007669"/>
    <property type="project" value="TreeGrafter"/>
</dbReference>
<gene>
    <name evidence="3" type="ORF">MN116_001171</name>
</gene>
<keyword evidence="2" id="KW-0472">Membrane</keyword>
<accession>A0AAE2DA67</accession>
<sequence length="710" mass="82781">MMDSNASLSSFQFGSCSINNPKLCSEYTTSILNQDLNCLHIDTESTRPYSHFKIKPVIKTRNGLLHSRRECYDIENGDETSSEHLISSIYKSSDSSNSHTFTSYWHSPEKRSYESSLVFIRKSNANISESNEQSSGSEKRENIFISDAIWKEYSSKDDQHEVQRSSKCIDHQKGKLFPFLLVDSFNKIDPISKSFESPLQLSLHLIDDPVQRFHARHYDKLYQYMMFVHSYLPIPVAITVEKYAGSKVTAYILNDNNDIYERNVVHHLQTEWAYCNPNNKSSKFSQEISPNLILHFACHKHYSQCLYPGSLQNRCFSMKTKHSASWMQLLILEVQFRYSKPLHTTHPSMRLLRSLWNELISDVLHNLTCNRSEVSPSNICAIGKNRESKNVKSRPASVCDTLTKRREVLTNEKFQMDFKLHARSSLKIKSKRKTRRLLGFFYIATRSYPTYKHLDGLCKELKEIGYFELFQKEKLKSTESNPAIVKWNCFACESNNEFWENNSDVIGNTIGTNRRQHNKFVEKSAYNLDYELNTLNPQFVGAVKIRHIKLVPRALAWMISWEIQEFKLEDGFVAWRNCPRSKNKTIWPSLPNSKESCKKSNSKSSCKDISSERWYSSCKTRTEKGWFYLPLDEILRVKGNYRKGSQYLDHIEIKTCDRGTWLLKPHLNGYPSGLHKSNTEKSLNKDCLVNGHLELWLRRLQIAMVRSRRR</sequence>
<reference evidence="3" key="1">
    <citation type="submission" date="2022-04" db="EMBL/GenBank/DDBJ databases">
        <authorList>
            <person name="Xu L."/>
            <person name="Lv Z."/>
        </authorList>
    </citation>
    <scope>NUCLEOTIDE SEQUENCE</scope>
    <source>
        <strain evidence="3">LV_2022a</strain>
    </source>
</reference>
<dbReference type="PANTHER" id="PTHR21630">
    <property type="entry name" value="VEPH-A/MELTED"/>
    <property type="match status" value="1"/>
</dbReference>
<proteinExistence type="predicted"/>
<organism evidence="3 4">
    <name type="scientific">Schistosoma mekongi</name>
    <name type="common">Parasitic worm</name>
    <dbReference type="NCBI Taxonomy" id="38744"/>
    <lineage>
        <taxon>Eukaryota</taxon>
        <taxon>Metazoa</taxon>
        <taxon>Spiralia</taxon>
        <taxon>Lophotrochozoa</taxon>
        <taxon>Platyhelminthes</taxon>
        <taxon>Trematoda</taxon>
        <taxon>Digenea</taxon>
        <taxon>Strigeidida</taxon>
        <taxon>Schistosomatoidea</taxon>
        <taxon>Schistosomatidae</taxon>
        <taxon>Schistosoma</taxon>
    </lineage>
</organism>
<dbReference type="InterPro" id="IPR039888">
    <property type="entry name" value="Melted-like"/>
</dbReference>
<evidence type="ECO:0000313" key="3">
    <source>
        <dbReference type="EMBL" id="KAK4475930.1"/>
    </source>
</evidence>
<evidence type="ECO:0000313" key="4">
    <source>
        <dbReference type="Proteomes" id="UP001292079"/>
    </source>
</evidence>
<dbReference type="GO" id="GO:0005886">
    <property type="term" value="C:plasma membrane"/>
    <property type="evidence" value="ECO:0007669"/>
    <property type="project" value="TreeGrafter"/>
</dbReference>
<dbReference type="Proteomes" id="UP001292079">
    <property type="component" value="Unassembled WGS sequence"/>
</dbReference>
<reference evidence="3" key="2">
    <citation type="journal article" date="2023" name="Infect Dis Poverty">
        <title>Chromosome-scale genome of the human blood fluke Schistosoma mekongi and its implications for public health.</title>
        <authorList>
            <person name="Zhou M."/>
            <person name="Xu L."/>
            <person name="Xu D."/>
            <person name="Chen W."/>
            <person name="Khan J."/>
            <person name="Hu Y."/>
            <person name="Huang H."/>
            <person name="Wei H."/>
            <person name="Zhang Y."/>
            <person name="Chusongsang P."/>
            <person name="Tanasarnprasert K."/>
            <person name="Hu X."/>
            <person name="Limpanont Y."/>
            <person name="Lv Z."/>
        </authorList>
    </citation>
    <scope>NUCLEOTIDE SEQUENCE</scope>
    <source>
        <strain evidence="3">LV_2022a</strain>
    </source>
</reference>
<comment type="caution">
    <text evidence="3">The sequence shown here is derived from an EMBL/GenBank/DDBJ whole genome shotgun (WGS) entry which is preliminary data.</text>
</comment>
<dbReference type="EMBL" id="JALJAT010000001">
    <property type="protein sequence ID" value="KAK4475930.1"/>
    <property type="molecule type" value="Genomic_DNA"/>
</dbReference>
<dbReference type="GO" id="GO:0010314">
    <property type="term" value="F:phosphatidylinositol-5-phosphate binding"/>
    <property type="evidence" value="ECO:0007669"/>
    <property type="project" value="TreeGrafter"/>
</dbReference>
<keyword evidence="4" id="KW-1185">Reference proteome</keyword>
<protein>
    <submittedName>
        <fullName evidence="3">Uncharacterized protein</fullName>
    </submittedName>
</protein>
<evidence type="ECO:0000256" key="1">
    <source>
        <dbReference type="ARBA" id="ARBA00004184"/>
    </source>
</evidence>
<comment type="subcellular location">
    <subcellularLocation>
        <location evidence="1">Endomembrane system</location>
        <topology evidence="1">Peripheral membrane protein</topology>
    </subcellularLocation>
</comment>
<dbReference type="GO" id="GO:0012505">
    <property type="term" value="C:endomembrane system"/>
    <property type="evidence" value="ECO:0007669"/>
    <property type="project" value="UniProtKB-SubCell"/>
</dbReference>